<name>A0A7K0EIW2_9BACT</name>
<dbReference type="EMBL" id="WJXZ01000006">
    <property type="protein sequence ID" value="MRS61783.1"/>
    <property type="molecule type" value="Genomic_DNA"/>
</dbReference>
<dbReference type="InterPro" id="IPR021508">
    <property type="entry name" value="Gp17-like"/>
</dbReference>
<organism evidence="1 2">
    <name type="scientific">Larkinella terrae</name>
    <dbReference type="NCBI Taxonomy" id="2025311"/>
    <lineage>
        <taxon>Bacteria</taxon>
        <taxon>Pseudomonadati</taxon>
        <taxon>Bacteroidota</taxon>
        <taxon>Cytophagia</taxon>
        <taxon>Cytophagales</taxon>
        <taxon>Spirosomataceae</taxon>
        <taxon>Larkinella</taxon>
    </lineage>
</organism>
<dbReference type="Proteomes" id="UP000441754">
    <property type="component" value="Unassembled WGS sequence"/>
</dbReference>
<evidence type="ECO:0000313" key="1">
    <source>
        <dbReference type="EMBL" id="MRS61783.1"/>
    </source>
</evidence>
<dbReference type="Pfam" id="PF11367">
    <property type="entry name" value="Tail_completion_gp17"/>
    <property type="match status" value="1"/>
</dbReference>
<reference evidence="1 2" key="1">
    <citation type="journal article" date="2018" name="Antonie Van Leeuwenhoek">
        <title>Larkinella terrae sp. nov., isolated from soil on Jeju Island, South Korea.</title>
        <authorList>
            <person name="Ten L.N."/>
            <person name="Jeon J."/>
            <person name="Park S.J."/>
            <person name="Park S."/>
            <person name="Lee S.Y."/>
            <person name="Kim M.K."/>
            <person name="Jung H.Y."/>
        </authorList>
    </citation>
    <scope>NUCLEOTIDE SEQUENCE [LARGE SCALE GENOMIC DNA]</scope>
    <source>
        <strain evidence="1 2">KCTC 52001</strain>
    </source>
</reference>
<dbReference type="InterPro" id="IPR053745">
    <property type="entry name" value="Viral_Tail_Comp_sf"/>
</dbReference>
<comment type="caution">
    <text evidence="1">The sequence shown here is derived from an EMBL/GenBank/DDBJ whole genome shotgun (WGS) entry which is preliminary data.</text>
</comment>
<evidence type="ECO:0000313" key="2">
    <source>
        <dbReference type="Proteomes" id="UP000441754"/>
    </source>
</evidence>
<dbReference type="RefSeq" id="WP_154175175.1">
    <property type="nucleotide sequence ID" value="NZ_WJXZ01000006.1"/>
</dbReference>
<dbReference type="Gene3D" id="3.30.2000.30">
    <property type="match status" value="1"/>
</dbReference>
<keyword evidence="2" id="KW-1185">Reference proteome</keyword>
<dbReference type="AlphaFoldDB" id="A0A7K0EIW2"/>
<gene>
    <name evidence="1" type="ORF">GJJ30_10835</name>
</gene>
<proteinExistence type="predicted"/>
<accession>A0A7K0EIW2</accession>
<sequence>MKDPATAIRTAYFSLLNGMTVGGKLIKLYDSVAPDNAVPPYLIIKSQQTLDESTKTGFGADHRITLASVARWTGDTAGKKPAEEVANAALALIMPAPGAVGLPQQAEFHIYTATWENGIDVQLDTKSGTDYQRVFTIKHLVQEL</sequence>
<protein>
    <submittedName>
        <fullName evidence="1">DUF3168 domain-containing protein</fullName>
    </submittedName>
</protein>
<dbReference type="OrthoDB" id="965011at2"/>